<evidence type="ECO:0000313" key="2">
    <source>
        <dbReference type="EMBL" id="WBA09773.1"/>
    </source>
</evidence>
<proteinExistence type="predicted"/>
<name>A0AA47KN09_9GAMM</name>
<dbReference type="InterPro" id="IPR000073">
    <property type="entry name" value="AB_hydrolase_1"/>
</dbReference>
<dbReference type="Pfam" id="PF12697">
    <property type="entry name" value="Abhydrolase_6"/>
    <property type="match status" value="1"/>
</dbReference>
<dbReference type="RefSeq" id="WP_269579873.1">
    <property type="nucleotide sequence ID" value="NZ_CP114588.1"/>
</dbReference>
<organism evidence="2 3">
    <name type="scientific">Salinivibrio kushneri</name>
    <dbReference type="NCBI Taxonomy" id="1908198"/>
    <lineage>
        <taxon>Bacteria</taxon>
        <taxon>Pseudomonadati</taxon>
        <taxon>Pseudomonadota</taxon>
        <taxon>Gammaproteobacteria</taxon>
        <taxon>Vibrionales</taxon>
        <taxon>Vibrionaceae</taxon>
        <taxon>Salinivibrio</taxon>
    </lineage>
</organism>
<sequence>MKIVTLHGLYMHGVFLIPLCERLEKHGHQVLNVSYNTLNPDLDGITAKIDAFVGEQPAILIGHSMGGLIIRRYLEQRTEQVDRPTLDVRAVITLGTPHQGARLARIFGDLGWGGWLFQRSEEMLIPNKVKPWRKLPPLHSLAGDCPWGPAALLLKDQVCDGTVLVEETKIEGMTSHDVYPVTHIALLFSKRISDRVTQLVAQYESAVVSAAEG</sequence>
<dbReference type="PANTHER" id="PTHR37946">
    <property type="entry name" value="SLL1969 PROTEIN"/>
    <property type="match status" value="1"/>
</dbReference>
<dbReference type="GO" id="GO:0016788">
    <property type="term" value="F:hydrolase activity, acting on ester bonds"/>
    <property type="evidence" value="ECO:0007669"/>
    <property type="project" value="InterPro"/>
</dbReference>
<dbReference type="SUPFAM" id="SSF53474">
    <property type="entry name" value="alpha/beta-Hydrolases"/>
    <property type="match status" value="1"/>
</dbReference>
<accession>A0AA47KN09</accession>
<evidence type="ECO:0000313" key="3">
    <source>
        <dbReference type="Proteomes" id="UP001164748"/>
    </source>
</evidence>
<evidence type="ECO:0000259" key="1">
    <source>
        <dbReference type="Pfam" id="PF12697"/>
    </source>
</evidence>
<dbReference type="EMBL" id="CP114588">
    <property type="protein sequence ID" value="WBA09773.1"/>
    <property type="molecule type" value="Genomic_DNA"/>
</dbReference>
<protein>
    <submittedName>
        <fullName evidence="2">Alpha/beta hydrolase</fullName>
    </submittedName>
</protein>
<dbReference type="InterPro" id="IPR029058">
    <property type="entry name" value="AB_hydrolase_fold"/>
</dbReference>
<dbReference type="PANTHER" id="PTHR37946:SF1">
    <property type="entry name" value="SLL1969 PROTEIN"/>
    <property type="match status" value="1"/>
</dbReference>
<gene>
    <name evidence="2" type="ORF">N8M53_06140</name>
</gene>
<feature type="domain" description="AB hydrolase-1" evidence="1">
    <location>
        <begin position="4"/>
        <end position="134"/>
    </location>
</feature>
<dbReference type="Gene3D" id="3.40.50.1820">
    <property type="entry name" value="alpha/beta hydrolase"/>
    <property type="match status" value="1"/>
</dbReference>
<reference evidence="2" key="1">
    <citation type="submission" date="2022-09" db="EMBL/GenBank/DDBJ databases">
        <authorList>
            <person name="Li Z.-J."/>
        </authorList>
    </citation>
    <scope>NUCLEOTIDE SEQUENCE</scope>
    <source>
        <strain evidence="2">TGB11</strain>
    </source>
</reference>
<keyword evidence="2" id="KW-0378">Hydrolase</keyword>
<dbReference type="AlphaFoldDB" id="A0AA47KN09"/>
<dbReference type="Proteomes" id="UP001164748">
    <property type="component" value="Chromosome"/>
</dbReference>